<feature type="domain" description="Response regulatory" evidence="5">
    <location>
        <begin position="1"/>
        <end position="115"/>
    </location>
</feature>
<dbReference type="AlphaFoldDB" id="A0A158GC77"/>
<dbReference type="InterPro" id="IPR014710">
    <property type="entry name" value="RmlC-like_jellyroll"/>
</dbReference>
<dbReference type="CDD" id="cd06170">
    <property type="entry name" value="LuxR_C_like"/>
    <property type="match status" value="1"/>
</dbReference>
<dbReference type="PROSITE" id="PS50110">
    <property type="entry name" value="RESPONSE_REGULATORY"/>
    <property type="match status" value="1"/>
</dbReference>
<dbReference type="InterPro" id="IPR000595">
    <property type="entry name" value="cNMP-bd_dom"/>
</dbReference>
<dbReference type="SUPFAM" id="SSF52172">
    <property type="entry name" value="CheY-like"/>
    <property type="match status" value="1"/>
</dbReference>
<dbReference type="PRINTS" id="PR00038">
    <property type="entry name" value="HTHLUXR"/>
</dbReference>
<accession>A0A158GC77</accession>
<dbReference type="PROSITE" id="PS50042">
    <property type="entry name" value="CNMP_BINDING_3"/>
    <property type="match status" value="1"/>
</dbReference>
<evidence type="ECO:0000256" key="2">
    <source>
        <dbReference type="PROSITE-ProRule" id="PRU00169"/>
    </source>
</evidence>
<dbReference type="InterPro" id="IPR000792">
    <property type="entry name" value="Tscrpt_reg_LuxR_C"/>
</dbReference>
<dbReference type="EMBL" id="FCNY02000004">
    <property type="protein sequence ID" value="SAL29622.1"/>
    <property type="molecule type" value="Genomic_DNA"/>
</dbReference>
<dbReference type="InterPro" id="IPR016032">
    <property type="entry name" value="Sig_transdc_resp-reg_C-effctor"/>
</dbReference>
<dbReference type="Pfam" id="PF00027">
    <property type="entry name" value="cNMP_binding"/>
    <property type="match status" value="1"/>
</dbReference>
<dbReference type="PANTHER" id="PTHR43214">
    <property type="entry name" value="TWO-COMPONENT RESPONSE REGULATOR"/>
    <property type="match status" value="1"/>
</dbReference>
<keyword evidence="2" id="KW-0597">Phosphoprotein</keyword>
<dbReference type="SUPFAM" id="SSF46894">
    <property type="entry name" value="C-terminal effector domain of the bipartite response regulators"/>
    <property type="match status" value="1"/>
</dbReference>
<dbReference type="SMART" id="SM00100">
    <property type="entry name" value="cNMP"/>
    <property type="match status" value="1"/>
</dbReference>
<dbReference type="CDD" id="cd00038">
    <property type="entry name" value="CAP_ED"/>
    <property type="match status" value="1"/>
</dbReference>
<dbReference type="SUPFAM" id="SSF51206">
    <property type="entry name" value="cAMP-binding domain-like"/>
    <property type="match status" value="1"/>
</dbReference>
<feature type="modified residue" description="4-aspartylphosphate" evidence="2">
    <location>
        <position position="51"/>
    </location>
</feature>
<evidence type="ECO:0000259" key="3">
    <source>
        <dbReference type="PROSITE" id="PS50042"/>
    </source>
</evidence>
<dbReference type="Proteomes" id="UP000054740">
    <property type="component" value="Unassembled WGS sequence"/>
</dbReference>
<dbReference type="Gene3D" id="3.40.50.2300">
    <property type="match status" value="1"/>
</dbReference>
<name>A0A158GC77_CABCO</name>
<proteinExistence type="predicted"/>
<dbReference type="InterPro" id="IPR011006">
    <property type="entry name" value="CheY-like_superfamily"/>
</dbReference>
<dbReference type="GO" id="GO:0003677">
    <property type="term" value="F:DNA binding"/>
    <property type="evidence" value="ECO:0007669"/>
    <property type="project" value="UniProtKB-KW"/>
</dbReference>
<reference evidence="7" key="1">
    <citation type="submission" date="2016-01" db="EMBL/GenBank/DDBJ databases">
        <authorList>
            <person name="Peeters C."/>
        </authorList>
    </citation>
    <scope>NUCLEOTIDE SEQUENCE [LARGE SCALE GENOMIC DNA]</scope>
</reference>
<feature type="domain" description="Cyclic nucleotide-binding" evidence="3">
    <location>
        <begin position="233"/>
        <end position="310"/>
    </location>
</feature>
<dbReference type="RefSeq" id="WP_053572034.1">
    <property type="nucleotide sequence ID" value="NZ_FCNY02000004.1"/>
</dbReference>
<evidence type="ECO:0000256" key="1">
    <source>
        <dbReference type="ARBA" id="ARBA00023125"/>
    </source>
</evidence>
<keyword evidence="1" id="KW-0238">DNA-binding</keyword>
<dbReference type="GO" id="GO:0000160">
    <property type="term" value="P:phosphorelay signal transduction system"/>
    <property type="evidence" value="ECO:0007669"/>
    <property type="project" value="InterPro"/>
</dbReference>
<dbReference type="InterPro" id="IPR001789">
    <property type="entry name" value="Sig_transdc_resp-reg_receiver"/>
</dbReference>
<evidence type="ECO:0000313" key="7">
    <source>
        <dbReference type="Proteomes" id="UP000054740"/>
    </source>
</evidence>
<dbReference type="Pfam" id="PF00196">
    <property type="entry name" value="GerE"/>
    <property type="match status" value="1"/>
</dbReference>
<organism evidence="6 7">
    <name type="scientific">Caballeronia cordobensis</name>
    <name type="common">Burkholderia cordobensis</name>
    <dbReference type="NCBI Taxonomy" id="1353886"/>
    <lineage>
        <taxon>Bacteria</taxon>
        <taxon>Pseudomonadati</taxon>
        <taxon>Pseudomonadota</taxon>
        <taxon>Betaproteobacteria</taxon>
        <taxon>Burkholderiales</taxon>
        <taxon>Burkholderiaceae</taxon>
        <taxon>Caballeronia</taxon>
    </lineage>
</organism>
<evidence type="ECO:0000259" key="5">
    <source>
        <dbReference type="PROSITE" id="PS50110"/>
    </source>
</evidence>
<evidence type="ECO:0000259" key="4">
    <source>
        <dbReference type="PROSITE" id="PS50043"/>
    </source>
</evidence>
<sequence length="344" mass="36891">MYILLTGPAGLFRDGVAALLRGFAQDAEVLACDRLGVELPGARKPDCIVMDGERLRERSDEFDAARGHARATPIIVLLGMATREEVDELIAAGIAGCVEKSASAKLLFGALGLVLAGGVSLPRSLLTASTEAPYAPPESVPSSAAAAADPYLHLHLTQRQLEVLALLARGRSNKIIARELGVAEATVKTHLTTIFKALKVSSRGEASAVAARMEKIRDTQANHAFSGPLPVARLLARMESQRFRAGEVLFRKGDPSGQMFYVETGVVRLAEPGIELGAGAVLGEIGLFSPERRRTSTVVCKTDCEMRTVSAADAIRLYYQEPEFALYLVQLIAGRLQADKERRA</sequence>
<protein>
    <submittedName>
        <fullName evidence="6">Two component LuxR family transcriptional regulator</fullName>
    </submittedName>
</protein>
<dbReference type="GO" id="GO:0006355">
    <property type="term" value="P:regulation of DNA-templated transcription"/>
    <property type="evidence" value="ECO:0007669"/>
    <property type="project" value="InterPro"/>
</dbReference>
<keyword evidence="7" id="KW-1185">Reference proteome</keyword>
<dbReference type="InterPro" id="IPR039420">
    <property type="entry name" value="WalR-like"/>
</dbReference>
<dbReference type="Gene3D" id="2.60.120.10">
    <property type="entry name" value="Jelly Rolls"/>
    <property type="match status" value="1"/>
</dbReference>
<dbReference type="PROSITE" id="PS50043">
    <property type="entry name" value="HTH_LUXR_2"/>
    <property type="match status" value="1"/>
</dbReference>
<evidence type="ECO:0000313" key="6">
    <source>
        <dbReference type="EMBL" id="SAL29622.1"/>
    </source>
</evidence>
<dbReference type="SMART" id="SM00421">
    <property type="entry name" value="HTH_LUXR"/>
    <property type="match status" value="1"/>
</dbReference>
<dbReference type="InterPro" id="IPR018490">
    <property type="entry name" value="cNMP-bd_dom_sf"/>
</dbReference>
<feature type="domain" description="HTH luxR-type" evidence="4">
    <location>
        <begin position="149"/>
        <end position="214"/>
    </location>
</feature>
<gene>
    <name evidence="6" type="ORF">AWB70_01769</name>
</gene>
<dbReference type="PANTHER" id="PTHR43214:SF42">
    <property type="entry name" value="TRANSCRIPTIONAL REGULATORY PROTEIN DESR"/>
    <property type="match status" value="1"/>
</dbReference>